<dbReference type="PANTHER" id="PTHR11014:SF63">
    <property type="entry name" value="METALLOPEPTIDASE, PUTATIVE (AFU_ORTHOLOGUE AFUA_6G09600)-RELATED"/>
    <property type="match status" value="1"/>
</dbReference>
<keyword evidence="1" id="KW-0378">Hydrolase</keyword>
<dbReference type="InterPro" id="IPR036264">
    <property type="entry name" value="Bact_exopeptidase_dim_dom"/>
</dbReference>
<feature type="binding site" evidence="2">
    <location>
        <position position="165"/>
    </location>
    <ligand>
        <name>Mn(2+)</name>
        <dbReference type="ChEBI" id="CHEBI:29035"/>
        <label>2</label>
    </ligand>
</feature>
<dbReference type="Pfam" id="PF01546">
    <property type="entry name" value="Peptidase_M20"/>
    <property type="match status" value="1"/>
</dbReference>
<evidence type="ECO:0000256" key="2">
    <source>
        <dbReference type="PIRSR" id="PIRSR005962-1"/>
    </source>
</evidence>
<dbReference type="SUPFAM" id="SSF53187">
    <property type="entry name" value="Zn-dependent exopeptidases"/>
    <property type="match status" value="1"/>
</dbReference>
<gene>
    <name evidence="5" type="ORF">PCIT_a3110</name>
</gene>
<keyword evidence="3" id="KW-0732">Signal</keyword>
<dbReference type="GO" id="GO:0046872">
    <property type="term" value="F:metal ion binding"/>
    <property type="evidence" value="ECO:0007669"/>
    <property type="project" value="UniProtKB-KW"/>
</dbReference>
<keyword evidence="2" id="KW-0479">Metal-binding</keyword>
<dbReference type="InterPro" id="IPR017439">
    <property type="entry name" value="Amidohydrolase"/>
</dbReference>
<reference evidence="5" key="2">
    <citation type="submission" date="2015-03" db="EMBL/GenBank/DDBJ databases">
        <title>Genome sequence of Pseudoalteromonas citrea.</title>
        <authorList>
            <person name="Xie B.-B."/>
            <person name="Rong J.-C."/>
            <person name="Qin Q.-L."/>
            <person name="Zhang Y.-Z."/>
        </authorList>
    </citation>
    <scope>NUCLEOTIDE SEQUENCE</scope>
    <source>
        <strain evidence="5">DSM 8771</strain>
    </source>
</reference>
<accession>A0AAD4FRS6</accession>
<organism evidence="5 6">
    <name type="scientific">Pseudoalteromonas citrea</name>
    <dbReference type="NCBI Taxonomy" id="43655"/>
    <lineage>
        <taxon>Bacteria</taxon>
        <taxon>Pseudomonadati</taxon>
        <taxon>Pseudomonadota</taxon>
        <taxon>Gammaproteobacteria</taxon>
        <taxon>Alteromonadales</taxon>
        <taxon>Pseudoalteromonadaceae</taxon>
        <taxon>Pseudoalteromonas</taxon>
    </lineage>
</organism>
<dbReference type="FunFam" id="3.30.70.360:FF:000001">
    <property type="entry name" value="N-acetyldiaminopimelate deacetylase"/>
    <property type="match status" value="1"/>
</dbReference>
<dbReference type="GO" id="GO:0050118">
    <property type="term" value="F:N-acetyldiaminopimelate deacetylase activity"/>
    <property type="evidence" value="ECO:0007669"/>
    <property type="project" value="UniProtKB-ARBA"/>
</dbReference>
<dbReference type="SUPFAM" id="SSF55031">
    <property type="entry name" value="Bacterial exopeptidase dimerisation domain"/>
    <property type="match status" value="1"/>
</dbReference>
<proteinExistence type="predicted"/>
<dbReference type="AlphaFoldDB" id="A0AAD4FRS6"/>
<feature type="binding site" evidence="2">
    <location>
        <position position="129"/>
    </location>
    <ligand>
        <name>Mn(2+)</name>
        <dbReference type="ChEBI" id="CHEBI:29035"/>
        <label>2</label>
    </ligand>
</feature>
<dbReference type="EMBL" id="AHBZ03000021">
    <property type="protein sequence ID" value="KAF7770140.1"/>
    <property type="molecule type" value="Genomic_DNA"/>
</dbReference>
<feature type="binding site" evidence="2">
    <location>
        <position position="196"/>
    </location>
    <ligand>
        <name>Mn(2+)</name>
        <dbReference type="ChEBI" id="CHEBI:29035"/>
        <label>2</label>
    </ligand>
</feature>
<evidence type="ECO:0000259" key="4">
    <source>
        <dbReference type="Pfam" id="PF07687"/>
    </source>
</evidence>
<feature type="binding site" evidence="2">
    <location>
        <position position="131"/>
    </location>
    <ligand>
        <name>Mn(2+)</name>
        <dbReference type="ChEBI" id="CHEBI:29035"/>
        <label>2</label>
    </ligand>
</feature>
<dbReference type="Gene3D" id="3.40.630.10">
    <property type="entry name" value="Zn peptidases"/>
    <property type="match status" value="1"/>
</dbReference>
<keyword evidence="2" id="KW-0464">Manganese</keyword>
<dbReference type="InterPro" id="IPR002933">
    <property type="entry name" value="Peptidase_M20"/>
</dbReference>
<dbReference type="PIRSF" id="PIRSF005962">
    <property type="entry name" value="Pept_M20D_amidohydro"/>
    <property type="match status" value="1"/>
</dbReference>
<feature type="binding site" evidence="2">
    <location>
        <position position="398"/>
    </location>
    <ligand>
        <name>Mn(2+)</name>
        <dbReference type="ChEBI" id="CHEBI:29035"/>
        <label>2</label>
    </ligand>
</feature>
<dbReference type="PANTHER" id="PTHR11014">
    <property type="entry name" value="PEPTIDASE M20 FAMILY MEMBER"/>
    <property type="match status" value="1"/>
</dbReference>
<dbReference type="NCBIfam" id="TIGR01891">
    <property type="entry name" value="amidohydrolases"/>
    <property type="match status" value="1"/>
</dbReference>
<name>A0AAD4FRS6_9GAMM</name>
<dbReference type="GO" id="GO:0019877">
    <property type="term" value="P:diaminopimelate biosynthetic process"/>
    <property type="evidence" value="ECO:0007669"/>
    <property type="project" value="UniProtKB-ARBA"/>
</dbReference>
<dbReference type="Gene3D" id="3.30.70.360">
    <property type="match status" value="1"/>
</dbReference>
<dbReference type="Pfam" id="PF07687">
    <property type="entry name" value="M20_dimer"/>
    <property type="match status" value="1"/>
</dbReference>
<dbReference type="Proteomes" id="UP000016487">
    <property type="component" value="Unassembled WGS sequence"/>
</dbReference>
<sequence length="427" mass="46470">MRTLFIITALIIIAGSFSKAMAQTPLIDKINKDVVTWRRHLHQYPELSNREFKTAQYITDHLTNLGLEVTTNIAHTGVVATLKGAKPGPLIALRADMDALPITELVMLPFASKQKGQYKGQEVGVMHACGHDAHVAILMAVASRLVAQKEQLKGSVMFIFQPAEEGAPNGEEGGAQLMLKEGLFAKRKPDAIFGLHVTNRLNTGEIGYRSGPIMASEDSFTIKVQGKQTHGSRPWHGVDPIVTSAQIILATQTIASRQVNVTQSPSVISFGAVNGGIRSNIIPDHVELVGTIRSFDQDMRADIKKRLTKTASYVAKSTGATAHTHINHGYPVTINNPELTMQMLPTLQNVVGNNNVIEMDLITGAEDFSYYALKTAGLFFFLGITPKEQDPATSASNHSPHFYIDEQALPIGVESLTSLVLNYLNTP</sequence>
<comment type="caution">
    <text evidence="5">The sequence shown here is derived from an EMBL/GenBank/DDBJ whole genome shotgun (WGS) entry which is preliminary data.</text>
</comment>
<evidence type="ECO:0000313" key="5">
    <source>
        <dbReference type="EMBL" id="KAF7770140.1"/>
    </source>
</evidence>
<dbReference type="InterPro" id="IPR011650">
    <property type="entry name" value="Peptidase_M20_dimer"/>
</dbReference>
<comment type="cofactor">
    <cofactor evidence="2">
        <name>Mn(2+)</name>
        <dbReference type="ChEBI" id="CHEBI:29035"/>
    </cofactor>
    <text evidence="2">The Mn(2+) ion enhances activity.</text>
</comment>
<feature type="domain" description="Peptidase M20 dimerisation" evidence="4">
    <location>
        <begin position="219"/>
        <end position="315"/>
    </location>
</feature>
<reference evidence="5" key="1">
    <citation type="journal article" date="2012" name="J. Bacteriol.">
        <title>Genome sequences of type strains of seven species of the marine bacterium Pseudoalteromonas.</title>
        <authorList>
            <person name="Xie B.B."/>
            <person name="Shu Y.L."/>
            <person name="Qin Q.L."/>
            <person name="Rong J.C."/>
            <person name="Zhang X.Y."/>
            <person name="Chen X.L."/>
            <person name="Shi M."/>
            <person name="He H.L."/>
            <person name="Zhou B.C."/>
            <person name="Zhang Y.Z."/>
        </authorList>
    </citation>
    <scope>NUCLEOTIDE SEQUENCE</scope>
    <source>
        <strain evidence="5">DSM 8771</strain>
    </source>
</reference>
<feature type="signal peptide" evidence="3">
    <location>
        <begin position="1"/>
        <end position="22"/>
    </location>
</feature>
<feature type="chain" id="PRO_5042021573" evidence="3">
    <location>
        <begin position="23"/>
        <end position="427"/>
    </location>
</feature>
<evidence type="ECO:0000313" key="6">
    <source>
        <dbReference type="Proteomes" id="UP000016487"/>
    </source>
</evidence>
<protein>
    <submittedName>
        <fullName evidence="5">Amidohydrolase</fullName>
    </submittedName>
</protein>
<evidence type="ECO:0000256" key="1">
    <source>
        <dbReference type="ARBA" id="ARBA00022801"/>
    </source>
</evidence>
<evidence type="ECO:0000256" key="3">
    <source>
        <dbReference type="SAM" id="SignalP"/>
    </source>
</evidence>